<evidence type="ECO:0000313" key="3">
    <source>
        <dbReference type="Proteomes" id="UP001390339"/>
    </source>
</evidence>
<gene>
    <name evidence="2" type="ORF">PGQ11_012667</name>
</gene>
<feature type="compositionally biased region" description="Low complexity" evidence="1">
    <location>
        <begin position="46"/>
        <end position="56"/>
    </location>
</feature>
<organism evidence="2 3">
    <name type="scientific">Apiospora arundinis</name>
    <dbReference type="NCBI Taxonomy" id="335852"/>
    <lineage>
        <taxon>Eukaryota</taxon>
        <taxon>Fungi</taxon>
        <taxon>Dikarya</taxon>
        <taxon>Ascomycota</taxon>
        <taxon>Pezizomycotina</taxon>
        <taxon>Sordariomycetes</taxon>
        <taxon>Xylariomycetidae</taxon>
        <taxon>Amphisphaeriales</taxon>
        <taxon>Apiosporaceae</taxon>
        <taxon>Apiospora</taxon>
    </lineage>
</organism>
<proteinExistence type="predicted"/>
<dbReference type="EMBL" id="JAPCWZ010000007">
    <property type="protein sequence ID" value="KAK8856755.1"/>
    <property type="molecule type" value="Genomic_DNA"/>
</dbReference>
<sequence length="272" mass="30263">MSRRICTGWRSCAPSLHMRPSPSLIRHRPFSFSSTLQQQQPRREQQPWIQPPQSSSKQHHQGHNRSHHAGATSARPTVLKAHVYGTLFLSIALLVTDESIDWDRRIELGIDMVQNVTSPPTYAGKKLEFEIVGAGLLSLFSGAGPDTLQLHEGLTATAESQMADQLENWVMTAPDPDVEGGTLILCQSVFVGEDEPDFYVSTHGSMNNDAAEALMPPFEEFAATLKAKGSPVRGALLLLQASGDWKCIYWDGKRWFNLIFLEWQTAESMGFE</sequence>
<keyword evidence="2" id="KW-0418">Kinase</keyword>
<protein>
    <submittedName>
        <fullName evidence="2">Thymidylate kinase</fullName>
    </submittedName>
</protein>
<name>A0ABR2I352_9PEZI</name>
<keyword evidence="3" id="KW-1185">Reference proteome</keyword>
<comment type="caution">
    <text evidence="2">The sequence shown here is derived from an EMBL/GenBank/DDBJ whole genome shotgun (WGS) entry which is preliminary data.</text>
</comment>
<dbReference type="GO" id="GO:0016301">
    <property type="term" value="F:kinase activity"/>
    <property type="evidence" value="ECO:0007669"/>
    <property type="project" value="UniProtKB-KW"/>
</dbReference>
<accession>A0ABR2I352</accession>
<dbReference type="Proteomes" id="UP001390339">
    <property type="component" value="Unassembled WGS sequence"/>
</dbReference>
<evidence type="ECO:0000313" key="2">
    <source>
        <dbReference type="EMBL" id="KAK8856755.1"/>
    </source>
</evidence>
<feature type="compositionally biased region" description="Basic residues" evidence="1">
    <location>
        <begin position="57"/>
        <end position="68"/>
    </location>
</feature>
<reference evidence="2 3" key="1">
    <citation type="journal article" date="2024" name="IMA Fungus">
        <title>Apiospora arundinis, a panoply of carbohydrate-active enzymes and secondary metabolites.</title>
        <authorList>
            <person name="Sorensen T."/>
            <person name="Petersen C."/>
            <person name="Muurmann A.T."/>
            <person name="Christiansen J.V."/>
            <person name="Brundto M.L."/>
            <person name="Overgaard C.K."/>
            <person name="Boysen A.T."/>
            <person name="Wollenberg R.D."/>
            <person name="Larsen T.O."/>
            <person name="Sorensen J.L."/>
            <person name="Nielsen K.L."/>
            <person name="Sondergaard T.E."/>
        </authorList>
    </citation>
    <scope>NUCLEOTIDE SEQUENCE [LARGE SCALE GENOMIC DNA]</scope>
    <source>
        <strain evidence="2 3">AAU 773</strain>
    </source>
</reference>
<evidence type="ECO:0000256" key="1">
    <source>
        <dbReference type="SAM" id="MobiDB-lite"/>
    </source>
</evidence>
<keyword evidence="2" id="KW-0808">Transferase</keyword>
<feature type="region of interest" description="Disordered" evidence="1">
    <location>
        <begin position="33"/>
        <end position="74"/>
    </location>
</feature>